<evidence type="ECO:0000313" key="4">
    <source>
        <dbReference type="Proteomes" id="UP000319557"/>
    </source>
</evidence>
<feature type="transmembrane region" description="Helical" evidence="2">
    <location>
        <begin position="35"/>
        <end position="54"/>
    </location>
</feature>
<dbReference type="AlphaFoldDB" id="A0A517M1Y0"/>
<evidence type="ECO:0000256" key="1">
    <source>
        <dbReference type="PROSITE-ProRule" id="PRU00339"/>
    </source>
</evidence>
<protein>
    <submittedName>
        <fullName evidence="3">Tetratricopeptide repeat protein</fullName>
    </submittedName>
</protein>
<evidence type="ECO:0000256" key="2">
    <source>
        <dbReference type="SAM" id="Phobius"/>
    </source>
</evidence>
<reference evidence="3 4" key="1">
    <citation type="submission" date="2019-02" db="EMBL/GenBank/DDBJ databases">
        <title>Deep-cultivation of Planctomycetes and their phenomic and genomic characterization uncovers novel biology.</title>
        <authorList>
            <person name="Wiegand S."/>
            <person name="Jogler M."/>
            <person name="Boedeker C."/>
            <person name="Pinto D."/>
            <person name="Vollmers J."/>
            <person name="Rivas-Marin E."/>
            <person name="Kohn T."/>
            <person name="Peeters S.H."/>
            <person name="Heuer A."/>
            <person name="Rast P."/>
            <person name="Oberbeckmann S."/>
            <person name="Bunk B."/>
            <person name="Jeske O."/>
            <person name="Meyerdierks A."/>
            <person name="Storesund J.E."/>
            <person name="Kallscheuer N."/>
            <person name="Luecker S."/>
            <person name="Lage O.M."/>
            <person name="Pohl T."/>
            <person name="Merkel B.J."/>
            <person name="Hornburger P."/>
            <person name="Mueller R.-W."/>
            <person name="Bruemmer F."/>
            <person name="Labrenz M."/>
            <person name="Spormann A.M."/>
            <person name="Op den Camp H."/>
            <person name="Overmann J."/>
            <person name="Amann R."/>
            <person name="Jetten M.S.M."/>
            <person name="Mascher T."/>
            <person name="Medema M.H."/>
            <person name="Devos D.P."/>
            <person name="Kaster A.-K."/>
            <person name="Ovreas L."/>
            <person name="Rohde M."/>
            <person name="Galperin M.Y."/>
            <person name="Jogler C."/>
        </authorList>
    </citation>
    <scope>NUCLEOTIDE SEQUENCE [LARGE SCALE GENOMIC DNA]</scope>
    <source>
        <strain evidence="3 4">EC9</strain>
    </source>
</reference>
<dbReference type="Proteomes" id="UP000319557">
    <property type="component" value="Chromosome"/>
</dbReference>
<organism evidence="3 4">
    <name type="scientific">Rosistilla ulvae</name>
    <dbReference type="NCBI Taxonomy" id="1930277"/>
    <lineage>
        <taxon>Bacteria</taxon>
        <taxon>Pseudomonadati</taxon>
        <taxon>Planctomycetota</taxon>
        <taxon>Planctomycetia</taxon>
        <taxon>Pirellulales</taxon>
        <taxon>Pirellulaceae</taxon>
        <taxon>Rosistilla</taxon>
    </lineage>
</organism>
<gene>
    <name evidence="3" type="ORF">EC9_30710</name>
</gene>
<feature type="repeat" description="TPR" evidence="1">
    <location>
        <begin position="360"/>
        <end position="393"/>
    </location>
</feature>
<evidence type="ECO:0000313" key="3">
    <source>
        <dbReference type="EMBL" id="QDS88876.1"/>
    </source>
</evidence>
<dbReference type="Pfam" id="PF13432">
    <property type="entry name" value="TPR_16"/>
    <property type="match status" value="2"/>
</dbReference>
<dbReference type="SMART" id="SM00028">
    <property type="entry name" value="TPR"/>
    <property type="match status" value="4"/>
</dbReference>
<feature type="repeat" description="TPR" evidence="1">
    <location>
        <begin position="168"/>
        <end position="201"/>
    </location>
</feature>
<keyword evidence="2" id="KW-1133">Transmembrane helix</keyword>
<dbReference type="PROSITE" id="PS50005">
    <property type="entry name" value="TPR"/>
    <property type="match status" value="2"/>
</dbReference>
<dbReference type="EMBL" id="CP036261">
    <property type="protein sequence ID" value="QDS88876.1"/>
    <property type="molecule type" value="Genomic_DNA"/>
</dbReference>
<dbReference type="Gene3D" id="1.25.40.10">
    <property type="entry name" value="Tetratricopeptide repeat domain"/>
    <property type="match status" value="3"/>
</dbReference>
<dbReference type="SUPFAM" id="SSF48452">
    <property type="entry name" value="TPR-like"/>
    <property type="match status" value="2"/>
</dbReference>
<dbReference type="KEGG" id="ruv:EC9_30710"/>
<proteinExistence type="predicted"/>
<keyword evidence="1" id="KW-0802">TPR repeat</keyword>
<name>A0A517M1Y0_9BACT</name>
<dbReference type="PANTHER" id="PTHR12558">
    <property type="entry name" value="CELL DIVISION CYCLE 16,23,27"/>
    <property type="match status" value="1"/>
</dbReference>
<keyword evidence="2" id="KW-0812">Transmembrane</keyword>
<dbReference type="InterPro" id="IPR011990">
    <property type="entry name" value="TPR-like_helical_dom_sf"/>
</dbReference>
<dbReference type="InterPro" id="IPR019734">
    <property type="entry name" value="TPR_rpt"/>
</dbReference>
<dbReference type="Pfam" id="PF13174">
    <property type="entry name" value="TPR_6"/>
    <property type="match status" value="1"/>
</dbReference>
<keyword evidence="4" id="KW-1185">Reference proteome</keyword>
<sequence length="499" mass="55537">MRPRKTRRKGWLLILFARPIHWLETRKTSHLWPALPAAIVIAAVLLPAMLSPLLQGRTAQRYKKAVNEAVIDHDYQTAALFLQKIDGNSPVDSSVQFNRAVVDEALGRSDAALKSMDLLAPEDEFGYGRAHLWKAHRLVASIKEWTPANLSPLIHHLDGAVAEEPNLADAHLLYGFAYHKAGMKSEAIEHLEKIVDQRPEMHLTLADLYDQVSEKSQAKKHYKLAKAYLEELLAEEPSDATARTQLALIHFRNSEFPEAEKLLVEGMQLATEAGLQPQSKTLASTLANLYVQRVDSLALESDSLESQVQIIRLLGQVLTLEPGNQAAIARLAEFSRFEGDAGEQAQQLVNKMLASGHATATAHFILGTHATQGGDSAKAMQHFRQAYRKNPQMPALLNNIAWFMSHKEPPEYEKALGFSSRAVELVEANNPMYPYVIETRGQIHAALQQWEQALTDLEQALPVLKGAVELHQTLAKVYEALGNKDLSEEHARIVKSLTN</sequence>
<accession>A0A517M1Y0</accession>
<dbReference type="OrthoDB" id="236051at2"/>
<keyword evidence="2" id="KW-0472">Membrane</keyword>
<dbReference type="PANTHER" id="PTHR12558:SF13">
    <property type="entry name" value="CELL DIVISION CYCLE PROTEIN 27 HOMOLOG"/>
    <property type="match status" value="1"/>
</dbReference>